<dbReference type="AlphaFoldDB" id="A0A176VH25"/>
<reference evidence="7" key="1">
    <citation type="submission" date="2016-03" db="EMBL/GenBank/DDBJ databases">
        <title>Mechanisms controlling the formation of the plant cell surface in tip-growing cells are functionally conserved among land plants.</title>
        <authorList>
            <person name="Honkanen S."/>
            <person name="Jones V.A."/>
            <person name="Morieri G."/>
            <person name="Champion C."/>
            <person name="Hetherington A.J."/>
            <person name="Kelly S."/>
            <person name="Saint-Marcoux D."/>
            <person name="Proust H."/>
            <person name="Prescott H."/>
            <person name="Dolan L."/>
        </authorList>
    </citation>
    <scope>NUCLEOTIDE SEQUENCE [LARGE SCALE GENOMIC DNA]</scope>
    <source>
        <tissue evidence="7">Whole gametophyte</tissue>
    </source>
</reference>
<name>A0A176VH25_MARPO</name>
<evidence type="ECO:0000256" key="2">
    <source>
        <dbReference type="ARBA" id="ARBA00010856"/>
    </source>
</evidence>
<dbReference type="Pfam" id="PF04062">
    <property type="entry name" value="P21-Arc"/>
    <property type="match status" value="1"/>
</dbReference>
<dbReference type="GO" id="GO:0005885">
    <property type="term" value="C:Arp2/3 protein complex"/>
    <property type="evidence" value="ECO:0007669"/>
    <property type="project" value="InterPro"/>
</dbReference>
<comment type="similarity">
    <text evidence="2">Belongs to the ARPC3 family.</text>
</comment>
<evidence type="ECO:0000313" key="7">
    <source>
        <dbReference type="EMBL" id="OAE19086.1"/>
    </source>
</evidence>
<proteinExistence type="inferred from homology"/>
<keyword evidence="8" id="KW-1185">Reference proteome</keyword>
<dbReference type="GO" id="GO:0034314">
    <property type="term" value="P:Arp2/3 complex-mediated actin nucleation"/>
    <property type="evidence" value="ECO:0007669"/>
    <property type="project" value="InterPro"/>
</dbReference>
<comment type="caution">
    <text evidence="7">The sequence shown here is derived from an EMBL/GenBank/DDBJ whole genome shotgun (WGS) entry which is preliminary data.</text>
</comment>
<evidence type="ECO:0000256" key="5">
    <source>
        <dbReference type="ARBA" id="ARBA00023212"/>
    </source>
</evidence>
<dbReference type="SUPFAM" id="SSF69060">
    <property type="entry name" value="Arp2/3 complex 21 kDa subunit ARPC3"/>
    <property type="match status" value="1"/>
</dbReference>
<evidence type="ECO:0008006" key="9">
    <source>
        <dbReference type="Google" id="ProtNLM"/>
    </source>
</evidence>
<evidence type="ECO:0000256" key="4">
    <source>
        <dbReference type="ARBA" id="ARBA00023203"/>
    </source>
</evidence>
<gene>
    <name evidence="7" type="ORF">AXG93_4129s1170</name>
</gene>
<sequence length="252" mass="28140">MKLLLTGNNGKRRVTRKKPETAIDSGPEGKQAATPVQWPGPLLCPLLWDPLLEIQQHICSVLYLSTCCEFVVIGGIVYHSSFKEEGQYTQACGCPLLPLRSHIKGPAPVLDSAAVGVDIIDEAINFFRANVLFRKFEVKSAADKLLIYLTLYINMALKRIEACKTEADGIKAIISLGLEKFPIPGEGGFPLGGLLTPPQSREEAELFRSYLKQAREETSGRLIERVYRPNGRPNKWWLAFAKRKFMNIMLPL</sequence>
<dbReference type="Gene3D" id="1.10.1760.10">
    <property type="entry name" value="Actin-related protein 2/3 complex subunit 3"/>
    <property type="match status" value="1"/>
</dbReference>
<keyword evidence="3" id="KW-0963">Cytoplasm</keyword>
<keyword evidence="4" id="KW-0009">Actin-binding</keyword>
<dbReference type="EMBL" id="LVLJ01003939">
    <property type="protein sequence ID" value="OAE19086.1"/>
    <property type="molecule type" value="Genomic_DNA"/>
</dbReference>
<evidence type="ECO:0000256" key="6">
    <source>
        <dbReference type="SAM" id="MobiDB-lite"/>
    </source>
</evidence>
<evidence type="ECO:0000256" key="1">
    <source>
        <dbReference type="ARBA" id="ARBA00004245"/>
    </source>
</evidence>
<organism evidence="7 8">
    <name type="scientific">Marchantia polymorpha subsp. ruderalis</name>
    <dbReference type="NCBI Taxonomy" id="1480154"/>
    <lineage>
        <taxon>Eukaryota</taxon>
        <taxon>Viridiplantae</taxon>
        <taxon>Streptophyta</taxon>
        <taxon>Embryophyta</taxon>
        <taxon>Marchantiophyta</taxon>
        <taxon>Marchantiopsida</taxon>
        <taxon>Marchantiidae</taxon>
        <taxon>Marchantiales</taxon>
        <taxon>Marchantiaceae</taxon>
        <taxon>Marchantia</taxon>
    </lineage>
</organism>
<dbReference type="InterPro" id="IPR036753">
    <property type="entry name" value="ARPC3_sf"/>
</dbReference>
<evidence type="ECO:0000256" key="3">
    <source>
        <dbReference type="ARBA" id="ARBA00022490"/>
    </source>
</evidence>
<evidence type="ECO:0000313" key="8">
    <source>
        <dbReference type="Proteomes" id="UP000077202"/>
    </source>
</evidence>
<comment type="subcellular location">
    <subcellularLocation>
        <location evidence="1">Cytoplasm</location>
        <location evidence="1">Cytoskeleton</location>
    </subcellularLocation>
</comment>
<accession>A0A176VH25</accession>
<dbReference type="PANTHER" id="PTHR12391">
    <property type="entry name" value="ARP2/3 COMPLEX 21 KD SUBUNIT"/>
    <property type="match status" value="1"/>
</dbReference>
<dbReference type="Proteomes" id="UP000077202">
    <property type="component" value="Unassembled WGS sequence"/>
</dbReference>
<dbReference type="GO" id="GO:0003779">
    <property type="term" value="F:actin binding"/>
    <property type="evidence" value="ECO:0007669"/>
    <property type="project" value="UniProtKB-KW"/>
</dbReference>
<keyword evidence="5" id="KW-0206">Cytoskeleton</keyword>
<dbReference type="GO" id="GO:0030833">
    <property type="term" value="P:regulation of actin filament polymerization"/>
    <property type="evidence" value="ECO:0007669"/>
    <property type="project" value="InterPro"/>
</dbReference>
<dbReference type="InterPro" id="IPR007204">
    <property type="entry name" value="ARPC3"/>
</dbReference>
<protein>
    <recommendedName>
        <fullName evidence="9">Actin-related protein 2/3 complex subunit 3</fullName>
    </recommendedName>
</protein>
<feature type="region of interest" description="Disordered" evidence="6">
    <location>
        <begin position="1"/>
        <end position="33"/>
    </location>
</feature>